<accession>L5JYW0</accession>
<name>L5JYW0_PTEAL</name>
<evidence type="ECO:0000313" key="7">
    <source>
        <dbReference type="Proteomes" id="UP000010552"/>
    </source>
</evidence>
<dbReference type="SUPFAM" id="SSF54189">
    <property type="entry name" value="Ribosomal proteins S24e, L23 and L15e"/>
    <property type="match status" value="1"/>
</dbReference>
<dbReference type="GO" id="GO:0044391">
    <property type="term" value="C:ribosomal subunit"/>
    <property type="evidence" value="ECO:0007669"/>
    <property type="project" value="UniProtKB-ARBA"/>
</dbReference>
<keyword evidence="3" id="KW-0687">Ribonucleoprotein</keyword>
<organism evidence="6 7">
    <name type="scientific">Pteropus alecto</name>
    <name type="common">Black flying fox</name>
    <dbReference type="NCBI Taxonomy" id="9402"/>
    <lineage>
        <taxon>Eukaryota</taxon>
        <taxon>Metazoa</taxon>
        <taxon>Chordata</taxon>
        <taxon>Craniata</taxon>
        <taxon>Vertebrata</taxon>
        <taxon>Euteleostomi</taxon>
        <taxon>Mammalia</taxon>
        <taxon>Eutheria</taxon>
        <taxon>Laurasiatheria</taxon>
        <taxon>Chiroptera</taxon>
        <taxon>Yinpterochiroptera</taxon>
        <taxon>Pteropodoidea</taxon>
        <taxon>Pteropodidae</taxon>
        <taxon>Pteropodinae</taxon>
        <taxon>Pteropus</taxon>
    </lineage>
</organism>
<dbReference type="InterPro" id="IPR005633">
    <property type="entry name" value="Ribosomal_uL23_N"/>
</dbReference>
<dbReference type="EMBL" id="KB031068">
    <property type="protein sequence ID" value="ELK04505.1"/>
    <property type="molecule type" value="Genomic_DNA"/>
</dbReference>
<keyword evidence="2 6" id="KW-0689">Ribosomal protein</keyword>
<proteinExistence type="inferred from homology"/>
<dbReference type="Gene3D" id="3.30.70.330">
    <property type="match status" value="1"/>
</dbReference>
<keyword evidence="7" id="KW-1185">Reference proteome</keyword>
<dbReference type="InterPro" id="IPR012678">
    <property type="entry name" value="Ribosomal_uL23/eL15/eS24_sf"/>
</dbReference>
<dbReference type="GO" id="GO:0006412">
    <property type="term" value="P:translation"/>
    <property type="evidence" value="ECO:0007669"/>
    <property type="project" value="InterPro"/>
</dbReference>
<dbReference type="GO" id="GO:0003735">
    <property type="term" value="F:structural constituent of ribosome"/>
    <property type="evidence" value="ECO:0007669"/>
    <property type="project" value="InterPro"/>
</dbReference>
<feature type="compositionally biased region" description="Basic and acidic residues" evidence="4">
    <location>
        <begin position="28"/>
        <end position="53"/>
    </location>
</feature>
<dbReference type="InterPro" id="IPR012677">
    <property type="entry name" value="Nucleotide-bd_a/b_plait_sf"/>
</dbReference>
<evidence type="ECO:0000313" key="6">
    <source>
        <dbReference type="EMBL" id="ELK04505.1"/>
    </source>
</evidence>
<dbReference type="InParanoid" id="L5JYW0"/>
<protein>
    <submittedName>
        <fullName evidence="6">60S ribosomal protein L23a</fullName>
    </submittedName>
</protein>
<evidence type="ECO:0000256" key="1">
    <source>
        <dbReference type="ARBA" id="ARBA00006700"/>
    </source>
</evidence>
<dbReference type="Proteomes" id="UP000010552">
    <property type="component" value="Unassembled WGS sequence"/>
</dbReference>
<evidence type="ECO:0000256" key="2">
    <source>
        <dbReference type="ARBA" id="ARBA00022980"/>
    </source>
</evidence>
<feature type="compositionally biased region" description="Basic and acidic residues" evidence="4">
    <location>
        <begin position="1"/>
        <end position="19"/>
    </location>
</feature>
<reference evidence="7" key="1">
    <citation type="journal article" date="2013" name="Science">
        <title>Comparative analysis of bat genomes provides insight into the evolution of flight and immunity.</title>
        <authorList>
            <person name="Zhang G."/>
            <person name="Cowled C."/>
            <person name="Shi Z."/>
            <person name="Huang Z."/>
            <person name="Bishop-Lilly K.A."/>
            <person name="Fang X."/>
            <person name="Wynne J.W."/>
            <person name="Xiong Z."/>
            <person name="Baker M.L."/>
            <person name="Zhao W."/>
            <person name="Tachedjian M."/>
            <person name="Zhu Y."/>
            <person name="Zhou P."/>
            <person name="Jiang X."/>
            <person name="Ng J."/>
            <person name="Yang L."/>
            <person name="Wu L."/>
            <person name="Xiao J."/>
            <person name="Feng Y."/>
            <person name="Chen Y."/>
            <person name="Sun X."/>
            <person name="Zhang Y."/>
            <person name="Marsh G.A."/>
            <person name="Crameri G."/>
            <person name="Broder C.C."/>
            <person name="Frey K.G."/>
            <person name="Wang L.F."/>
            <person name="Wang J."/>
        </authorList>
    </citation>
    <scope>NUCLEOTIDE SEQUENCE [LARGE SCALE GENOMIC DNA]</scope>
</reference>
<evidence type="ECO:0000256" key="3">
    <source>
        <dbReference type="ARBA" id="ARBA00023274"/>
    </source>
</evidence>
<evidence type="ECO:0000259" key="5">
    <source>
        <dbReference type="Pfam" id="PF03939"/>
    </source>
</evidence>
<dbReference type="InterPro" id="IPR013025">
    <property type="entry name" value="Ribosomal_uL23-like"/>
</dbReference>
<evidence type="ECO:0000256" key="4">
    <source>
        <dbReference type="SAM" id="MobiDB-lite"/>
    </source>
</evidence>
<dbReference type="STRING" id="9402.L5JYW0"/>
<dbReference type="Pfam" id="PF03939">
    <property type="entry name" value="Ribosomal_L23eN"/>
    <property type="match status" value="1"/>
</dbReference>
<dbReference type="AlphaFoldDB" id="L5JYW0"/>
<feature type="region of interest" description="Disordered" evidence="4">
    <location>
        <begin position="1"/>
        <end position="72"/>
    </location>
</feature>
<gene>
    <name evidence="6" type="ORF">PAL_GLEAN10025739</name>
</gene>
<sequence length="127" mass="14127">MAPKAKKEAPAPPKAEAKAKALKAKKAVLKDAHSHKEDRYPRHPPSEGPRHCGSEGSPNTLRRAPPRETSDRYAITKFPLTSESAMKQVEDNIVFIVRVKVNEHPIKQAVKKLYDVDHGHCQHLGQA</sequence>
<comment type="similarity">
    <text evidence="1">Belongs to the universal ribosomal protein uL23 family.</text>
</comment>
<dbReference type="PANTHER" id="PTHR11620">
    <property type="entry name" value="60S RIBOSOMAL PROTEIN L23A"/>
    <property type="match status" value="1"/>
</dbReference>
<feature type="domain" description="Large ribosomal subunit protein uL23 N-terminal" evidence="5">
    <location>
        <begin position="17"/>
        <end position="37"/>
    </location>
</feature>